<dbReference type="RefSeq" id="WP_184176956.1">
    <property type="nucleotide sequence ID" value="NZ_JACHGF010000008.1"/>
</dbReference>
<comment type="caution">
    <text evidence="1">The sequence shown here is derived from an EMBL/GenBank/DDBJ whole genome shotgun (WGS) entry which is preliminary data.</text>
</comment>
<organism evidence="1 2">
    <name type="scientific">Rhabdobacter roseus</name>
    <dbReference type="NCBI Taxonomy" id="1655419"/>
    <lineage>
        <taxon>Bacteria</taxon>
        <taxon>Pseudomonadati</taxon>
        <taxon>Bacteroidota</taxon>
        <taxon>Cytophagia</taxon>
        <taxon>Cytophagales</taxon>
        <taxon>Cytophagaceae</taxon>
        <taxon>Rhabdobacter</taxon>
    </lineage>
</organism>
<accession>A0A840TS50</accession>
<keyword evidence="2" id="KW-1185">Reference proteome</keyword>
<evidence type="ECO:0008006" key="3">
    <source>
        <dbReference type="Google" id="ProtNLM"/>
    </source>
</evidence>
<evidence type="ECO:0000313" key="2">
    <source>
        <dbReference type="Proteomes" id="UP000557307"/>
    </source>
</evidence>
<dbReference type="AlphaFoldDB" id="A0A840TS50"/>
<gene>
    <name evidence="1" type="ORF">HNQ92_004294</name>
</gene>
<proteinExistence type="predicted"/>
<dbReference type="Proteomes" id="UP000557307">
    <property type="component" value="Unassembled WGS sequence"/>
</dbReference>
<protein>
    <recommendedName>
        <fullName evidence="3">Lipoprotein</fullName>
    </recommendedName>
</protein>
<reference evidence="1 2" key="1">
    <citation type="submission" date="2020-08" db="EMBL/GenBank/DDBJ databases">
        <title>Genomic Encyclopedia of Type Strains, Phase IV (KMG-IV): sequencing the most valuable type-strain genomes for metagenomic binning, comparative biology and taxonomic classification.</title>
        <authorList>
            <person name="Goeker M."/>
        </authorList>
    </citation>
    <scope>NUCLEOTIDE SEQUENCE [LARGE SCALE GENOMIC DNA]</scope>
    <source>
        <strain evidence="1 2">DSM 105074</strain>
    </source>
</reference>
<name>A0A840TS50_9BACT</name>
<sequence>MKRIRRKLHHFFLRPVYALVVIVGAMLACEKKEPAPDCGCEGTFSQPVDSVVVQYYGNQVFIPRDLTKNPFRFFMACQQDSTWVVSSPQDPYYYVISGLEGKPCPSAFDMHNMQSVIPIISYIPLNITSIEALK</sequence>
<evidence type="ECO:0000313" key="1">
    <source>
        <dbReference type="EMBL" id="MBB5286134.1"/>
    </source>
</evidence>
<dbReference type="EMBL" id="JACHGF010000008">
    <property type="protein sequence ID" value="MBB5286134.1"/>
    <property type="molecule type" value="Genomic_DNA"/>
</dbReference>
<dbReference type="PROSITE" id="PS51257">
    <property type="entry name" value="PROKAR_LIPOPROTEIN"/>
    <property type="match status" value="1"/>
</dbReference>